<dbReference type="InterPro" id="IPR005467">
    <property type="entry name" value="His_kinase_dom"/>
</dbReference>
<evidence type="ECO:0000256" key="1">
    <source>
        <dbReference type="ARBA" id="ARBA00000085"/>
    </source>
</evidence>
<comment type="catalytic activity">
    <reaction evidence="1">
        <text>ATP + protein L-histidine = ADP + protein N-phospho-L-histidine.</text>
        <dbReference type="EC" id="2.7.13.3"/>
    </reaction>
</comment>
<dbReference type="SUPFAM" id="SSF55874">
    <property type="entry name" value="ATPase domain of HSP90 chaperone/DNA topoisomerase II/histidine kinase"/>
    <property type="match status" value="1"/>
</dbReference>
<dbReference type="FunFam" id="3.30.565.10:FF:000010">
    <property type="entry name" value="Sensor histidine kinase RcsC"/>
    <property type="match status" value="1"/>
</dbReference>
<reference evidence="14 15" key="1">
    <citation type="submission" date="2020-04" db="EMBL/GenBank/DDBJ databases">
        <title>Azohydromonas sp. isolated from soil.</title>
        <authorList>
            <person name="Dahal R.H."/>
        </authorList>
    </citation>
    <scope>NUCLEOTIDE SEQUENCE [LARGE SCALE GENOMIC DNA]</scope>
    <source>
        <strain evidence="14 15">G-1-1-14</strain>
    </source>
</reference>
<dbReference type="Gene3D" id="1.10.287.130">
    <property type="match status" value="1"/>
</dbReference>
<evidence type="ECO:0000313" key="15">
    <source>
        <dbReference type="Proteomes" id="UP000574067"/>
    </source>
</evidence>
<keyword evidence="15" id="KW-1185">Reference proteome</keyword>
<evidence type="ECO:0000259" key="12">
    <source>
        <dbReference type="PROSITE" id="PS50109"/>
    </source>
</evidence>
<dbReference type="InterPro" id="IPR003594">
    <property type="entry name" value="HATPase_dom"/>
</dbReference>
<evidence type="ECO:0000256" key="10">
    <source>
        <dbReference type="SAM" id="MobiDB-lite"/>
    </source>
</evidence>
<evidence type="ECO:0000259" key="13">
    <source>
        <dbReference type="PROSITE" id="PS50110"/>
    </source>
</evidence>
<protein>
    <recommendedName>
        <fullName evidence="8">Virulence sensor protein BvgS</fullName>
        <ecNumber evidence="2">2.7.13.3</ecNumber>
    </recommendedName>
</protein>
<dbReference type="SMART" id="SM00448">
    <property type="entry name" value="REC"/>
    <property type="match status" value="1"/>
</dbReference>
<evidence type="ECO:0000256" key="6">
    <source>
        <dbReference type="ARBA" id="ARBA00023026"/>
    </source>
</evidence>
<dbReference type="PANTHER" id="PTHR45339:SF1">
    <property type="entry name" value="HYBRID SIGNAL TRANSDUCTION HISTIDINE KINASE J"/>
    <property type="match status" value="1"/>
</dbReference>
<dbReference type="SUPFAM" id="SSF52172">
    <property type="entry name" value="CheY-like"/>
    <property type="match status" value="1"/>
</dbReference>
<evidence type="ECO:0000256" key="4">
    <source>
        <dbReference type="ARBA" id="ARBA00022729"/>
    </source>
</evidence>
<dbReference type="InterPro" id="IPR001789">
    <property type="entry name" value="Sig_transdc_resp-reg_receiver"/>
</dbReference>
<dbReference type="PROSITE" id="PS50109">
    <property type="entry name" value="HIS_KIN"/>
    <property type="match status" value="1"/>
</dbReference>
<dbReference type="InterPro" id="IPR011006">
    <property type="entry name" value="CheY-like_superfamily"/>
</dbReference>
<keyword evidence="11" id="KW-0812">Transmembrane</keyword>
<gene>
    <name evidence="14" type="ORF">HHL10_14580</name>
</gene>
<comment type="function">
    <text evidence="7">Member of the two-component regulatory system BvgS/BvgA. Phosphorylates BvgA via a four-step phosphorelay in response to environmental signals.</text>
</comment>
<dbReference type="InterPro" id="IPR036890">
    <property type="entry name" value="HATPase_C_sf"/>
</dbReference>
<evidence type="ECO:0000256" key="2">
    <source>
        <dbReference type="ARBA" id="ARBA00012438"/>
    </source>
</evidence>
<dbReference type="Pfam" id="PF00512">
    <property type="entry name" value="HisKA"/>
    <property type="match status" value="1"/>
</dbReference>
<feature type="domain" description="Histidine kinase" evidence="12">
    <location>
        <begin position="535"/>
        <end position="757"/>
    </location>
</feature>
<keyword evidence="4" id="KW-0732">Signal</keyword>
<dbReference type="SUPFAM" id="SSF55785">
    <property type="entry name" value="PYP-like sensor domain (PAS domain)"/>
    <property type="match status" value="1"/>
</dbReference>
<dbReference type="InterPro" id="IPR035965">
    <property type="entry name" value="PAS-like_dom_sf"/>
</dbReference>
<evidence type="ECO:0000256" key="8">
    <source>
        <dbReference type="ARBA" id="ARBA00070152"/>
    </source>
</evidence>
<dbReference type="InterPro" id="IPR004358">
    <property type="entry name" value="Sig_transdc_His_kin-like_C"/>
</dbReference>
<evidence type="ECO:0000256" key="7">
    <source>
        <dbReference type="ARBA" id="ARBA00058004"/>
    </source>
</evidence>
<evidence type="ECO:0000313" key="14">
    <source>
        <dbReference type="EMBL" id="NML16204.1"/>
    </source>
</evidence>
<dbReference type="InterPro" id="IPR036097">
    <property type="entry name" value="HisK_dim/P_sf"/>
</dbReference>
<feature type="transmembrane region" description="Helical" evidence="11">
    <location>
        <begin position="28"/>
        <end position="47"/>
    </location>
</feature>
<evidence type="ECO:0000256" key="11">
    <source>
        <dbReference type="SAM" id="Phobius"/>
    </source>
</evidence>
<dbReference type="SUPFAM" id="SSF47384">
    <property type="entry name" value="Homodimeric domain of signal transducing histidine kinase"/>
    <property type="match status" value="1"/>
</dbReference>
<dbReference type="Pfam" id="PF00072">
    <property type="entry name" value="Response_reg"/>
    <property type="match status" value="1"/>
</dbReference>
<sequence length="912" mass="98121">MPGTLPLPDPTPAPPPLPSRHGPSLRNVVTLLVLLLSALLAGVLVTLRSTQLGTQAQAAAGALNLQQARGVAAAVDADLGRFGRELQSQARLIERTDALRQPALLQALMDRAQDQPSHAWMGVTDEHGRVLAALNRLLVDMDVSRRDWWSAAQAQLHYGDVHEAKLLATLLPALSEGEPWRFVDVAVPLRQGERPAGVLAMHLSWPWLRERIGLFAGAAPAQGAQLFISGSDGRQRLGPSGKVGDELPLAPLSAQGPEGWGVLTWPDGRRYVTAWATSRGSEPFRGLGWVTLVRTPLQTVEAGQASALRWWWGSAALAVAVATALAWLLSSAFLRPLAQFAARVRGFADGTAMAPPPSTLPAELAHMHAVVLELVHKLREKEAALRQALEHVRGGFDNVGRALPGLLFTRVHRGGQFHYSHFSESAQHYLGVSRQALLRDPGGRLWLTHVDEADAQRLVPLLAHAYAEGLPLTYTYRARGGDGCWRTLQTTVVPREGGSAGERIFDGIALDITALVEARTQAVQASEAKDRFLATMSHELRTPLNGILGFAQLLESRLERDEDRHCAAHVRQAGQNLLRILNDVLDLSKIEAGALELERLPLRLEEVAQACRDLFAADAAAKGVQLELQLPASPLPLLRGDTLRLQQVLANLLSNALKFTAQGRVVLAVAPEGVDARGRVRLRLEVSDTGIGLTAEQRARLFEPFRQADSSTARRYGGTGLGLWISRRLVQAMDGELALESTPGRGTLVRLRLPFEPAEAAARAVPVPAPAAGPRPLRVLVVDDIALNREVLRALLQLRGHVVEEVDNGEAAVRRVAAGDIDLVLMDVEMPGCDGLEATRALRALPGAAGRTPVWAVTGRAFDHDVAQARAAGMDGHLSKPVDVPTLDAVLQQVVQASAARRDAAQASPADA</sequence>
<dbReference type="CDD" id="cd00082">
    <property type="entry name" value="HisKA"/>
    <property type="match status" value="1"/>
</dbReference>
<organism evidence="14 15">
    <name type="scientific">Azohydromonas caseinilytica</name>
    <dbReference type="NCBI Taxonomy" id="2728836"/>
    <lineage>
        <taxon>Bacteria</taxon>
        <taxon>Pseudomonadati</taxon>
        <taxon>Pseudomonadota</taxon>
        <taxon>Betaproteobacteria</taxon>
        <taxon>Burkholderiales</taxon>
        <taxon>Sphaerotilaceae</taxon>
        <taxon>Azohydromonas</taxon>
    </lineage>
</organism>
<dbReference type="PRINTS" id="PR00344">
    <property type="entry name" value="BCTRLSENSOR"/>
</dbReference>
<dbReference type="InterPro" id="IPR003661">
    <property type="entry name" value="HisK_dim/P_dom"/>
</dbReference>
<dbReference type="PROSITE" id="PS50110">
    <property type="entry name" value="RESPONSE_REGULATORY"/>
    <property type="match status" value="1"/>
</dbReference>
<evidence type="ECO:0000256" key="5">
    <source>
        <dbReference type="ARBA" id="ARBA00023012"/>
    </source>
</evidence>
<dbReference type="SMART" id="SM00388">
    <property type="entry name" value="HisKA"/>
    <property type="match status" value="1"/>
</dbReference>
<keyword evidence="3 9" id="KW-0597">Phosphoprotein</keyword>
<name>A0A848F9I6_9BURK</name>
<feature type="region of interest" description="Disordered" evidence="10">
    <location>
        <begin position="1"/>
        <end position="21"/>
    </location>
</feature>
<dbReference type="AlphaFoldDB" id="A0A848F9I6"/>
<accession>A0A848F9I6</accession>
<dbReference type="GO" id="GO:0000155">
    <property type="term" value="F:phosphorelay sensor kinase activity"/>
    <property type="evidence" value="ECO:0007669"/>
    <property type="project" value="InterPro"/>
</dbReference>
<feature type="domain" description="Response regulatory" evidence="13">
    <location>
        <begin position="778"/>
        <end position="895"/>
    </location>
</feature>
<feature type="modified residue" description="4-aspartylphosphate" evidence="9">
    <location>
        <position position="827"/>
    </location>
</feature>
<dbReference type="CDD" id="cd16922">
    <property type="entry name" value="HATPase_EvgS-ArcB-TorS-like"/>
    <property type="match status" value="1"/>
</dbReference>
<feature type="compositionally biased region" description="Pro residues" evidence="10">
    <location>
        <begin position="1"/>
        <end position="18"/>
    </location>
</feature>
<dbReference type="CDD" id="cd17546">
    <property type="entry name" value="REC_hyHK_CKI1_RcsC-like"/>
    <property type="match status" value="1"/>
</dbReference>
<dbReference type="SMART" id="SM00387">
    <property type="entry name" value="HATPase_c"/>
    <property type="match status" value="1"/>
</dbReference>
<proteinExistence type="predicted"/>
<dbReference type="Gene3D" id="3.30.565.10">
    <property type="entry name" value="Histidine kinase-like ATPase, C-terminal domain"/>
    <property type="match status" value="1"/>
</dbReference>
<dbReference type="Gene3D" id="3.30.450.20">
    <property type="entry name" value="PAS domain"/>
    <property type="match status" value="2"/>
</dbReference>
<dbReference type="EC" id="2.7.13.3" evidence="2"/>
<keyword evidence="6" id="KW-0843">Virulence</keyword>
<keyword evidence="11" id="KW-1133">Transmembrane helix</keyword>
<comment type="caution">
    <text evidence="14">The sequence shown here is derived from an EMBL/GenBank/DDBJ whole genome shotgun (WGS) entry which is preliminary data.</text>
</comment>
<evidence type="ECO:0000256" key="3">
    <source>
        <dbReference type="ARBA" id="ARBA00022553"/>
    </source>
</evidence>
<dbReference type="EMBL" id="JABBFW010000009">
    <property type="protein sequence ID" value="NML16204.1"/>
    <property type="molecule type" value="Genomic_DNA"/>
</dbReference>
<dbReference type="Gene3D" id="3.40.50.2300">
    <property type="match status" value="1"/>
</dbReference>
<evidence type="ECO:0000256" key="9">
    <source>
        <dbReference type="PROSITE-ProRule" id="PRU00169"/>
    </source>
</evidence>
<dbReference type="Pfam" id="PF02518">
    <property type="entry name" value="HATPase_c"/>
    <property type="match status" value="1"/>
</dbReference>
<feature type="transmembrane region" description="Helical" evidence="11">
    <location>
        <begin position="310"/>
        <end position="329"/>
    </location>
</feature>
<dbReference type="PANTHER" id="PTHR45339">
    <property type="entry name" value="HYBRID SIGNAL TRANSDUCTION HISTIDINE KINASE J"/>
    <property type="match status" value="1"/>
</dbReference>
<keyword evidence="11" id="KW-0472">Membrane</keyword>
<keyword evidence="5" id="KW-0902">Two-component regulatory system</keyword>
<dbReference type="RefSeq" id="WP_169161114.1">
    <property type="nucleotide sequence ID" value="NZ_JABBFW010000009.1"/>
</dbReference>
<dbReference type="Proteomes" id="UP000574067">
    <property type="component" value="Unassembled WGS sequence"/>
</dbReference>